<keyword evidence="6" id="KW-1185">Reference proteome</keyword>
<dbReference type="InterPro" id="IPR036188">
    <property type="entry name" value="FAD/NAD-bd_sf"/>
</dbReference>
<reference evidence="5 6" key="1">
    <citation type="submission" date="2019-12" db="EMBL/GenBank/DDBJ databases">
        <title>Isolation and characterization of three novel carbon monoxide-oxidizing members of Halobacteria from salione crusts and soils.</title>
        <authorList>
            <person name="Myers M.R."/>
            <person name="King G.M."/>
        </authorList>
    </citation>
    <scope>NUCLEOTIDE SEQUENCE [LARGE SCALE GENOMIC DNA]</scope>
    <source>
        <strain evidence="5 6">WSH3</strain>
    </source>
</reference>
<keyword evidence="2" id="KW-0288">FMN</keyword>
<keyword evidence="3 5" id="KW-0560">Oxidoreductase</keyword>
<name>A0A6B0T8Q8_9EURY</name>
<protein>
    <submittedName>
        <fullName evidence="5">Glycerol-3-phosphate dehydrogenase subunit GlpB</fullName>
        <ecNumber evidence="5">1.1.5.3</ecNumber>
    </submittedName>
</protein>
<evidence type="ECO:0000256" key="2">
    <source>
        <dbReference type="ARBA" id="ARBA00022643"/>
    </source>
</evidence>
<dbReference type="InterPro" id="IPR009158">
    <property type="entry name" value="G3P_DH_GlpB_su"/>
</dbReference>
<accession>A0A6B0T8Q8</accession>
<feature type="domain" description="FAD-dependent oxidoreductase 2 FAD-binding" evidence="4">
    <location>
        <begin position="4"/>
        <end position="385"/>
    </location>
</feature>
<sequence length="411" mass="43093">MSEDVLVVGGGIEGYSAALSALDADPGASVRLLRLPADRFATETGLLDVLGFEPGGTEPVANPLSAVDRLPESHPYSRLGLDTVRDALALFDDVAGERYVGSGTETNALFPTAVGEVAPALRYPRSVSNGVVSGPPSMRLVGFEGFPDFDAELAAERLDERTPLDVTGQMIDTPLSADSPAEMARLLDENEISDGQPARERLVDALEPVVDVEPRIGLPAALGESETAAITETIAEKLRVSVFEVSLGPPSLPGRRLESLLAETLESRGGELDSAGRITEVERTEGRIERVSTGRESYEADSYVLATGGAESGGLVGGPEDLREPVFDCPVTLPDRGLVDERFLGDHPAVRAGVPTDDRLRPVTSDESAVAENLYAAGRVLAGPNVVADHAAGGVGLATGYEAGRRASERS</sequence>
<dbReference type="GO" id="GO:0004368">
    <property type="term" value="F:glycerol-3-phosphate dehydrogenase (quinone) activity"/>
    <property type="evidence" value="ECO:0007669"/>
    <property type="project" value="UniProtKB-EC"/>
</dbReference>
<dbReference type="EMBL" id="WUUT01000003">
    <property type="protein sequence ID" value="MXR51953.1"/>
    <property type="molecule type" value="Genomic_DNA"/>
</dbReference>
<dbReference type="RefSeq" id="WP_159764075.1">
    <property type="nucleotide sequence ID" value="NZ_WUUT01000003.1"/>
</dbReference>
<evidence type="ECO:0000256" key="3">
    <source>
        <dbReference type="ARBA" id="ARBA00023002"/>
    </source>
</evidence>
<dbReference type="NCBIfam" id="NF003722">
    <property type="entry name" value="PRK05329.1-5"/>
    <property type="match status" value="1"/>
</dbReference>
<proteinExistence type="predicted"/>
<keyword evidence="1" id="KW-0285">Flavoprotein</keyword>
<dbReference type="PIRSF" id="PIRSF000141">
    <property type="entry name" value="Anaerobic_G3P_dh"/>
    <property type="match status" value="1"/>
</dbReference>
<dbReference type="Pfam" id="PF00890">
    <property type="entry name" value="FAD_binding_2"/>
    <property type="match status" value="1"/>
</dbReference>
<dbReference type="EC" id="1.1.5.3" evidence="5"/>
<evidence type="ECO:0000313" key="6">
    <source>
        <dbReference type="Proteomes" id="UP000466535"/>
    </source>
</evidence>
<evidence type="ECO:0000259" key="4">
    <source>
        <dbReference type="Pfam" id="PF00890"/>
    </source>
</evidence>
<gene>
    <name evidence="5" type="primary">glpB</name>
    <name evidence="5" type="ORF">GRX03_10120</name>
</gene>
<dbReference type="SUPFAM" id="SSF51905">
    <property type="entry name" value="FAD/NAD(P)-binding domain"/>
    <property type="match status" value="1"/>
</dbReference>
<dbReference type="OrthoDB" id="197288at2157"/>
<dbReference type="GO" id="GO:0009331">
    <property type="term" value="C:glycerol-3-phosphate dehydrogenase (FAD) complex"/>
    <property type="evidence" value="ECO:0007669"/>
    <property type="project" value="InterPro"/>
</dbReference>
<dbReference type="AlphaFoldDB" id="A0A6B0T8Q8"/>
<evidence type="ECO:0000256" key="1">
    <source>
        <dbReference type="ARBA" id="ARBA00022630"/>
    </source>
</evidence>
<organism evidence="5 6">
    <name type="scientific">Halovenus carboxidivorans</name>
    <dbReference type="NCBI Taxonomy" id="2692199"/>
    <lineage>
        <taxon>Archaea</taxon>
        <taxon>Methanobacteriati</taxon>
        <taxon>Methanobacteriota</taxon>
        <taxon>Stenosarchaea group</taxon>
        <taxon>Halobacteria</taxon>
        <taxon>Halobacteriales</taxon>
        <taxon>Haloarculaceae</taxon>
        <taxon>Halovenus</taxon>
    </lineage>
</organism>
<dbReference type="InterPro" id="IPR003953">
    <property type="entry name" value="FAD-dep_OxRdtase_2_FAD-bd"/>
</dbReference>
<dbReference type="Proteomes" id="UP000466535">
    <property type="component" value="Unassembled WGS sequence"/>
</dbReference>
<comment type="caution">
    <text evidence="5">The sequence shown here is derived from an EMBL/GenBank/DDBJ whole genome shotgun (WGS) entry which is preliminary data.</text>
</comment>
<evidence type="ECO:0000313" key="5">
    <source>
        <dbReference type="EMBL" id="MXR51953.1"/>
    </source>
</evidence>